<dbReference type="PANTHER" id="PTHR42985:SF47">
    <property type="entry name" value="INTEGRAL MEMBRANE TRANSPORT PROTEIN"/>
    <property type="match status" value="1"/>
</dbReference>
<reference evidence="13 14" key="1">
    <citation type="submission" date="2016-10" db="EMBL/GenBank/DDBJ databases">
        <authorList>
            <person name="de Groot N.N."/>
        </authorList>
    </citation>
    <scope>NUCLEOTIDE SEQUENCE [LARGE SCALE GENOMIC DNA]</scope>
    <source>
        <strain evidence="13 14">DSM 23421</strain>
    </source>
</reference>
<keyword evidence="5 12" id="KW-0812">Transmembrane</keyword>
<dbReference type="AlphaFoldDB" id="A0A1G7DHC1"/>
<feature type="transmembrane region" description="Helical" evidence="12">
    <location>
        <begin position="90"/>
        <end position="114"/>
    </location>
</feature>
<feature type="transmembrane region" description="Helical" evidence="12">
    <location>
        <begin position="393"/>
        <end position="413"/>
    </location>
</feature>
<evidence type="ECO:0000256" key="8">
    <source>
        <dbReference type="ARBA" id="ARBA00023065"/>
    </source>
</evidence>
<feature type="transmembrane region" description="Helical" evidence="12">
    <location>
        <begin position="477"/>
        <end position="498"/>
    </location>
</feature>
<gene>
    <name evidence="13" type="ORF">SAMN05421636_105326</name>
</gene>
<dbReference type="InterPro" id="IPR038377">
    <property type="entry name" value="Na/Glc_symporter_sf"/>
</dbReference>
<keyword evidence="9 12" id="KW-0472">Membrane</keyword>
<evidence type="ECO:0000256" key="3">
    <source>
        <dbReference type="ARBA" id="ARBA00022448"/>
    </source>
</evidence>
<feature type="transmembrane region" description="Helical" evidence="12">
    <location>
        <begin position="251"/>
        <end position="268"/>
    </location>
</feature>
<evidence type="ECO:0000313" key="14">
    <source>
        <dbReference type="Proteomes" id="UP000199109"/>
    </source>
</evidence>
<evidence type="ECO:0000256" key="5">
    <source>
        <dbReference type="ARBA" id="ARBA00022692"/>
    </source>
</evidence>
<evidence type="ECO:0000256" key="7">
    <source>
        <dbReference type="ARBA" id="ARBA00023053"/>
    </source>
</evidence>
<sequence length="506" mass="56690">MNCIYMHFLNFDPPNTNPVSLYLVFSVIAAYFILLMVISYFTSRNSSDESFFTGDRESPWFLVAFGMVGAGLSGVTFVSVPGMVGNNFLFFFQFVLGNVVGYLFITFVLVPLYYRMRLVSIYSYLNERFGRYTYKTGSLIFLISQSFGAALRLLLAAKILQFAFFDRVGIPFFITVIIILLLVWLYTNKTGIKTIVWTDTMQTMFLITGAVVTIYSITQSLDLSFAGSIRAVTEHEYFQVFSWDGQSGNNFYKQFIAGILIAIAMMGLDQNMMQKTLTCKNQWDAQKNTLTYSMILAATQFLFLGLGVLLYIYAENNGITLPVGPEGQFLDTDTLFPALALNHLGLVAGISFLLGIIAASFSSVDSALTALTTSFTYDFLDISKKTGNEKKKYKNWVLIGFSVVLFLIIMAFSESRGDVISLIFNVAGYTYGPLLGLFLFGMFTTVKTKDRFVPMVCISAPVLTYFLSWYCASKFDFNFGFISIAVNGTLTILGLLLIRRKVIIES</sequence>
<keyword evidence="8" id="KW-0406">Ion transport</keyword>
<name>A0A1G7DHC1_9FLAO</name>
<feature type="transmembrane region" description="Helical" evidence="12">
    <location>
        <begin position="289"/>
        <end position="314"/>
    </location>
</feature>
<feature type="transmembrane region" description="Helical" evidence="12">
    <location>
        <begin position="419"/>
        <end position="440"/>
    </location>
</feature>
<keyword evidence="3" id="KW-0813">Transport</keyword>
<evidence type="ECO:0000256" key="10">
    <source>
        <dbReference type="ARBA" id="ARBA00023201"/>
    </source>
</evidence>
<dbReference type="EMBL" id="FNAO01000005">
    <property type="protein sequence ID" value="SDE50893.1"/>
    <property type="molecule type" value="Genomic_DNA"/>
</dbReference>
<accession>A0A1G7DHC1</accession>
<dbReference type="Proteomes" id="UP000199109">
    <property type="component" value="Unassembled WGS sequence"/>
</dbReference>
<keyword evidence="14" id="KW-1185">Reference proteome</keyword>
<dbReference type="Gene3D" id="1.20.1730.10">
    <property type="entry name" value="Sodium/glucose cotransporter"/>
    <property type="match status" value="1"/>
</dbReference>
<dbReference type="InterPro" id="IPR001734">
    <property type="entry name" value="Na/solute_symporter"/>
</dbReference>
<dbReference type="Pfam" id="PF00474">
    <property type="entry name" value="SSF"/>
    <property type="match status" value="1"/>
</dbReference>
<dbReference type="GO" id="GO:0006814">
    <property type="term" value="P:sodium ion transport"/>
    <property type="evidence" value="ECO:0007669"/>
    <property type="project" value="UniProtKB-KW"/>
</dbReference>
<keyword evidence="4" id="KW-1003">Cell membrane</keyword>
<keyword evidence="10" id="KW-0739">Sodium transport</keyword>
<organism evidence="13 14">
    <name type="scientific">Pricia antarctica</name>
    <dbReference type="NCBI Taxonomy" id="641691"/>
    <lineage>
        <taxon>Bacteria</taxon>
        <taxon>Pseudomonadati</taxon>
        <taxon>Bacteroidota</taxon>
        <taxon>Flavobacteriia</taxon>
        <taxon>Flavobacteriales</taxon>
        <taxon>Flavobacteriaceae</taxon>
        <taxon>Pricia</taxon>
    </lineage>
</organism>
<dbReference type="PANTHER" id="PTHR42985">
    <property type="entry name" value="SODIUM-COUPLED MONOCARBOXYLATE TRANSPORTER"/>
    <property type="match status" value="1"/>
</dbReference>
<evidence type="ECO:0000256" key="6">
    <source>
        <dbReference type="ARBA" id="ARBA00022989"/>
    </source>
</evidence>
<keyword evidence="6 12" id="KW-1133">Transmembrane helix</keyword>
<feature type="transmembrane region" description="Helical" evidence="12">
    <location>
        <begin position="168"/>
        <end position="187"/>
    </location>
</feature>
<dbReference type="InterPro" id="IPR051163">
    <property type="entry name" value="Sodium:Solute_Symporter_SSF"/>
</dbReference>
<feature type="transmembrane region" description="Helical" evidence="12">
    <location>
        <begin position="20"/>
        <end position="41"/>
    </location>
</feature>
<feature type="transmembrane region" description="Helical" evidence="12">
    <location>
        <begin position="194"/>
        <end position="217"/>
    </location>
</feature>
<dbReference type="CDD" id="cd10326">
    <property type="entry name" value="SLC5sbd_NIS-like"/>
    <property type="match status" value="1"/>
</dbReference>
<feature type="transmembrane region" description="Helical" evidence="12">
    <location>
        <begin position="134"/>
        <end position="156"/>
    </location>
</feature>
<proteinExistence type="inferred from homology"/>
<comment type="subcellular location">
    <subcellularLocation>
        <location evidence="1">Cell membrane</location>
        <topology evidence="1">Multi-pass membrane protein</topology>
    </subcellularLocation>
</comment>
<feature type="transmembrane region" description="Helical" evidence="12">
    <location>
        <begin position="61"/>
        <end position="84"/>
    </location>
</feature>
<comment type="similarity">
    <text evidence="2 11">Belongs to the sodium:solute symporter (SSF) (TC 2.A.21) family.</text>
</comment>
<dbReference type="GO" id="GO:0005886">
    <property type="term" value="C:plasma membrane"/>
    <property type="evidence" value="ECO:0007669"/>
    <property type="project" value="UniProtKB-SubCell"/>
</dbReference>
<evidence type="ECO:0000256" key="2">
    <source>
        <dbReference type="ARBA" id="ARBA00006434"/>
    </source>
</evidence>
<evidence type="ECO:0000313" key="13">
    <source>
        <dbReference type="EMBL" id="SDE50893.1"/>
    </source>
</evidence>
<evidence type="ECO:0000256" key="9">
    <source>
        <dbReference type="ARBA" id="ARBA00023136"/>
    </source>
</evidence>
<dbReference type="GO" id="GO:0015293">
    <property type="term" value="F:symporter activity"/>
    <property type="evidence" value="ECO:0007669"/>
    <property type="project" value="TreeGrafter"/>
</dbReference>
<evidence type="ECO:0000256" key="1">
    <source>
        <dbReference type="ARBA" id="ARBA00004651"/>
    </source>
</evidence>
<protein>
    <submittedName>
        <fullName evidence="13">Na+/proline symporter</fullName>
    </submittedName>
</protein>
<evidence type="ECO:0000256" key="11">
    <source>
        <dbReference type="RuleBase" id="RU362091"/>
    </source>
</evidence>
<evidence type="ECO:0000256" key="4">
    <source>
        <dbReference type="ARBA" id="ARBA00022475"/>
    </source>
</evidence>
<feature type="transmembrane region" description="Helical" evidence="12">
    <location>
        <begin position="334"/>
        <end position="359"/>
    </location>
</feature>
<dbReference type="PROSITE" id="PS50283">
    <property type="entry name" value="NA_SOLUT_SYMP_3"/>
    <property type="match status" value="1"/>
</dbReference>
<evidence type="ECO:0000256" key="12">
    <source>
        <dbReference type="SAM" id="Phobius"/>
    </source>
</evidence>
<keyword evidence="7" id="KW-0915">Sodium</keyword>
<feature type="transmembrane region" description="Helical" evidence="12">
    <location>
        <begin position="452"/>
        <end position="471"/>
    </location>
</feature>
<dbReference type="STRING" id="641691.SAMN05421636_105326"/>